<dbReference type="PROSITE" id="PS51029">
    <property type="entry name" value="MADF"/>
    <property type="match status" value="1"/>
</dbReference>
<proteinExistence type="predicted"/>
<dbReference type="EMBL" id="BGZK01000386">
    <property type="protein sequence ID" value="GBP40667.1"/>
    <property type="molecule type" value="Genomic_DNA"/>
</dbReference>
<protein>
    <recommendedName>
        <fullName evidence="2">MADF domain-containing protein</fullName>
    </recommendedName>
</protein>
<dbReference type="AlphaFoldDB" id="A0A4C1VQN5"/>
<evidence type="ECO:0000256" key="1">
    <source>
        <dbReference type="SAM" id="MobiDB-lite"/>
    </source>
</evidence>
<name>A0A4C1VQN5_EUMVA</name>
<evidence type="ECO:0000313" key="3">
    <source>
        <dbReference type="EMBL" id="GBP40667.1"/>
    </source>
</evidence>
<dbReference type="OrthoDB" id="8195247at2759"/>
<keyword evidence="4" id="KW-1185">Reference proteome</keyword>
<evidence type="ECO:0000313" key="4">
    <source>
        <dbReference type="Proteomes" id="UP000299102"/>
    </source>
</evidence>
<dbReference type="Proteomes" id="UP000299102">
    <property type="component" value="Unassembled WGS sequence"/>
</dbReference>
<organism evidence="3 4">
    <name type="scientific">Eumeta variegata</name>
    <name type="common">Bagworm moth</name>
    <name type="synonym">Eumeta japonica</name>
    <dbReference type="NCBI Taxonomy" id="151549"/>
    <lineage>
        <taxon>Eukaryota</taxon>
        <taxon>Metazoa</taxon>
        <taxon>Ecdysozoa</taxon>
        <taxon>Arthropoda</taxon>
        <taxon>Hexapoda</taxon>
        <taxon>Insecta</taxon>
        <taxon>Pterygota</taxon>
        <taxon>Neoptera</taxon>
        <taxon>Endopterygota</taxon>
        <taxon>Lepidoptera</taxon>
        <taxon>Glossata</taxon>
        <taxon>Ditrysia</taxon>
        <taxon>Tineoidea</taxon>
        <taxon>Psychidae</taxon>
        <taxon>Oiketicinae</taxon>
        <taxon>Eumeta</taxon>
    </lineage>
</organism>
<dbReference type="Pfam" id="PF10545">
    <property type="entry name" value="MADF_DNA_bdg"/>
    <property type="match status" value="1"/>
</dbReference>
<feature type="compositionally biased region" description="Basic and acidic residues" evidence="1">
    <location>
        <begin position="15"/>
        <end position="27"/>
    </location>
</feature>
<dbReference type="PANTHER" id="PTHR21505">
    <property type="entry name" value="MADF DOMAIN-CONTAINING PROTEIN-RELATED"/>
    <property type="match status" value="1"/>
</dbReference>
<dbReference type="InterPro" id="IPR006578">
    <property type="entry name" value="MADF-dom"/>
</dbReference>
<feature type="domain" description="MADF" evidence="2">
    <location>
        <begin position="201"/>
        <end position="297"/>
    </location>
</feature>
<gene>
    <name evidence="3" type="ORF">EVAR_36403_1</name>
</gene>
<accession>A0A4C1VQN5</accession>
<evidence type="ECO:0000259" key="2">
    <source>
        <dbReference type="PROSITE" id="PS51029"/>
    </source>
</evidence>
<feature type="region of interest" description="Disordered" evidence="1">
    <location>
        <begin position="1"/>
        <end position="37"/>
    </location>
</feature>
<comment type="caution">
    <text evidence="3">The sequence shown here is derived from an EMBL/GenBank/DDBJ whole genome shotgun (WGS) entry which is preliminary data.</text>
</comment>
<sequence length="479" mass="55015">MKIQGREGPGYRIQEQNRGRDHDTKRDRSIKRRRSSFDDRTGEAAGASYCYLNDRKNCALIALELINCVQCVMWSPQLMNTHNCRKPPLRWVEYAIWRKKWAIDDGGKGDVMREIVTDGSQQNKLLLTPVGRNPADRLVCGPVGGRVGPRGRSIAAPRPGGRALSRVVCADWPRPRSVGLGRDARRPPGVMRESEKKFLLKIVDLFKQMRFLWDKADGDYLNRQKRQEGFEILLEIYNQFDPDANVTTLKKKLENMRTTFNRELKKEVNTDLTPFKGEGLCNGLWFDRSPLLDLSMQAPRLPRSLSHAVVHRPQVHAAKDSGEPYTPSLWYYDAFCFLQEGDEQSPYDADAFNSFDEGSRPSSAESNSKQTLDEQSPDLQNQHPSKRLLERIEEEEMPVLPKKKQRMNLIKDEAYLEAAQRFMNEEAWEIIGKAIGIQLRDLEKRQLAIAQKIISDAIFYAKMEKLTEESFILLTSNKL</sequence>
<feature type="compositionally biased region" description="Polar residues" evidence="1">
    <location>
        <begin position="360"/>
        <end position="383"/>
    </location>
</feature>
<reference evidence="3 4" key="1">
    <citation type="journal article" date="2019" name="Commun. Biol.">
        <title>The bagworm genome reveals a unique fibroin gene that provides high tensile strength.</title>
        <authorList>
            <person name="Kono N."/>
            <person name="Nakamura H."/>
            <person name="Ohtoshi R."/>
            <person name="Tomita M."/>
            <person name="Numata K."/>
            <person name="Arakawa K."/>
        </authorList>
    </citation>
    <scope>NUCLEOTIDE SEQUENCE [LARGE SCALE GENOMIC DNA]</scope>
</reference>
<dbReference type="PANTHER" id="PTHR21505:SF8">
    <property type="entry name" value="DPT-YFP REPRESSOR BY OVEREXPRESSION, ISOFORM D-RELATED"/>
    <property type="match status" value="1"/>
</dbReference>
<feature type="region of interest" description="Disordered" evidence="1">
    <location>
        <begin position="347"/>
        <end position="383"/>
    </location>
</feature>